<evidence type="ECO:0000256" key="1">
    <source>
        <dbReference type="PROSITE-ProRule" id="PRU00047"/>
    </source>
</evidence>
<protein>
    <recommendedName>
        <fullName evidence="6">Endonuclease</fullName>
    </recommendedName>
</protein>
<accession>A0ABD0T459</accession>
<dbReference type="InterPro" id="IPR005312">
    <property type="entry name" value="DUF1759"/>
</dbReference>
<dbReference type="SUPFAM" id="SSF53098">
    <property type="entry name" value="Ribonuclease H-like"/>
    <property type="match status" value="1"/>
</dbReference>
<proteinExistence type="predicted"/>
<evidence type="ECO:0000313" key="4">
    <source>
        <dbReference type="EMBL" id="KAL0832803.1"/>
    </source>
</evidence>
<reference evidence="4 5" key="1">
    <citation type="submission" date="2024-06" db="EMBL/GenBank/DDBJ databases">
        <title>A chromosome-level genome assembly of beet webworm, Loxostege sticticalis.</title>
        <authorList>
            <person name="Zhang Y."/>
        </authorList>
    </citation>
    <scope>NUCLEOTIDE SEQUENCE [LARGE SCALE GENOMIC DNA]</scope>
    <source>
        <strain evidence="4">AQ028</strain>
        <tissue evidence="4">Male pupae</tissue>
    </source>
</reference>
<evidence type="ECO:0008006" key="6">
    <source>
        <dbReference type="Google" id="ProtNLM"/>
    </source>
</evidence>
<dbReference type="Pfam" id="PF17921">
    <property type="entry name" value="Integrase_H2C2"/>
    <property type="match status" value="1"/>
</dbReference>
<dbReference type="GO" id="GO:0042575">
    <property type="term" value="C:DNA polymerase complex"/>
    <property type="evidence" value="ECO:0007669"/>
    <property type="project" value="UniProtKB-ARBA"/>
</dbReference>
<dbReference type="InterPro" id="IPR021109">
    <property type="entry name" value="Peptidase_aspartic_dom_sf"/>
</dbReference>
<dbReference type="Pfam" id="PF03564">
    <property type="entry name" value="DUF1759"/>
    <property type="match status" value="1"/>
</dbReference>
<dbReference type="InterPro" id="IPR036397">
    <property type="entry name" value="RNaseH_sf"/>
</dbReference>
<dbReference type="Gene3D" id="3.30.420.10">
    <property type="entry name" value="Ribonuclease H-like superfamily/Ribonuclease H"/>
    <property type="match status" value="1"/>
</dbReference>
<dbReference type="InterPro" id="IPR008042">
    <property type="entry name" value="Retrotrans_Pao"/>
</dbReference>
<dbReference type="Proteomes" id="UP001549921">
    <property type="component" value="Unassembled WGS sequence"/>
</dbReference>
<dbReference type="Pfam" id="PF05380">
    <property type="entry name" value="Peptidase_A17"/>
    <property type="match status" value="1"/>
</dbReference>
<dbReference type="InterPro" id="IPR001878">
    <property type="entry name" value="Znf_CCHC"/>
</dbReference>
<dbReference type="PANTHER" id="PTHR47331:SF1">
    <property type="entry name" value="GAG-LIKE PROTEIN"/>
    <property type="match status" value="1"/>
</dbReference>
<keyword evidence="1" id="KW-0479">Metal-binding</keyword>
<feature type="domain" description="CCHC-type" evidence="2">
    <location>
        <begin position="391"/>
        <end position="405"/>
    </location>
</feature>
<dbReference type="PROSITE" id="PS50994">
    <property type="entry name" value="INTEGRASE"/>
    <property type="match status" value="1"/>
</dbReference>
<feature type="domain" description="Integrase catalytic" evidence="3">
    <location>
        <begin position="1467"/>
        <end position="1654"/>
    </location>
</feature>
<dbReference type="InterPro" id="IPR001584">
    <property type="entry name" value="Integrase_cat-core"/>
</dbReference>
<dbReference type="GO" id="GO:0008270">
    <property type="term" value="F:zinc ion binding"/>
    <property type="evidence" value="ECO:0007669"/>
    <property type="project" value="UniProtKB-KW"/>
</dbReference>
<dbReference type="Pfam" id="PF18701">
    <property type="entry name" value="DUF5641"/>
    <property type="match status" value="1"/>
</dbReference>
<dbReference type="InterPro" id="IPR012337">
    <property type="entry name" value="RNaseH-like_sf"/>
</dbReference>
<dbReference type="CDD" id="cd01644">
    <property type="entry name" value="RT_pepA17"/>
    <property type="match status" value="1"/>
</dbReference>
<evidence type="ECO:0000313" key="5">
    <source>
        <dbReference type="Proteomes" id="UP001549921"/>
    </source>
</evidence>
<organism evidence="4 5">
    <name type="scientific">Loxostege sticticalis</name>
    <name type="common">Beet webworm moth</name>
    <dbReference type="NCBI Taxonomy" id="481309"/>
    <lineage>
        <taxon>Eukaryota</taxon>
        <taxon>Metazoa</taxon>
        <taxon>Ecdysozoa</taxon>
        <taxon>Arthropoda</taxon>
        <taxon>Hexapoda</taxon>
        <taxon>Insecta</taxon>
        <taxon>Pterygota</taxon>
        <taxon>Neoptera</taxon>
        <taxon>Endopterygota</taxon>
        <taxon>Lepidoptera</taxon>
        <taxon>Glossata</taxon>
        <taxon>Ditrysia</taxon>
        <taxon>Pyraloidea</taxon>
        <taxon>Crambidae</taxon>
        <taxon>Pyraustinae</taxon>
        <taxon>Loxostege</taxon>
    </lineage>
</organism>
<evidence type="ECO:0000259" key="3">
    <source>
        <dbReference type="PROSITE" id="PS50994"/>
    </source>
</evidence>
<dbReference type="CDD" id="cd00303">
    <property type="entry name" value="retropepsin_like"/>
    <property type="match status" value="1"/>
</dbReference>
<keyword evidence="1" id="KW-0863">Zinc-finger</keyword>
<gene>
    <name evidence="4" type="ORF">ABMA28_000966</name>
</gene>
<dbReference type="PROSITE" id="PS50158">
    <property type="entry name" value="ZF_CCHC"/>
    <property type="match status" value="1"/>
</dbReference>
<keyword evidence="1" id="KW-0862">Zinc</keyword>
<comment type="caution">
    <text evidence="4">The sequence shown here is derived from an EMBL/GenBank/DDBJ whole genome shotgun (WGS) entry which is preliminary data.</text>
</comment>
<dbReference type="EMBL" id="JBEDNZ010000010">
    <property type="protein sequence ID" value="KAL0832803.1"/>
    <property type="molecule type" value="Genomic_DNA"/>
</dbReference>
<dbReference type="Gene3D" id="2.40.70.10">
    <property type="entry name" value="Acid Proteases"/>
    <property type="match status" value="1"/>
</dbReference>
<dbReference type="InterPro" id="IPR040676">
    <property type="entry name" value="DUF5641"/>
</dbReference>
<dbReference type="InterPro" id="IPR043502">
    <property type="entry name" value="DNA/RNA_pol_sf"/>
</dbReference>
<dbReference type="InterPro" id="IPR041588">
    <property type="entry name" value="Integrase_H2C2"/>
</dbReference>
<sequence>MASDKDNVASLIKKRSAMKAKLTNFSNHLNILTSNKTISDLQRIDLEGRFSKFDALYVEFDNLQLEIEVQSDTPEAEYAERAQFEERYHGLAAQARSLLALAGPRDCESVASSASKQSGASLHSNFIRLPKIDLPNFNGSYQCWLEYRDTFLSLIHNSSGVDNISKFHYLRASLKGNALEIIKNIDFNGDNYEMAWNLLCERYNNSRLLINNHVQALFNVEPVSKESSSSLRHLIDTINKNIRALKTLNEPTEHWDTLLVYMMSNKLDAITSRNWEEHRSTLSKSPSLSQFCEFINNKADLLETIEEKSNAIKSSKLETKPRSFIVATNNNNNNNQSDNLNQNKQYNNKQNLNEKIKCPLCSNNHLLYTCETFRNLPVEIRISKVKEFKLCFNCLRPGHLTNRCRLSRCKYCKTKHNTLLHVDQPMPTSYQDPMPSSSSVALPTDISGGASLPTCTPDNVVLSSDTSIHHATSSHILLSTALVRVVSDGKKFSARILLDNGSTANFITSSFCDRLRLPRRSASSTVTGINNQSSTSTQSCDLVIESYNGNYKAHINCLILPEITKILPSTLIDLANIPIPSDLHLADPSFHIPSAIDILVGAEVFWSVLGSASINLGKNKPKLCDTKLGWIVSGPVALQSHPSSSKQSHFCNFSSSELNTNLCKFWELDSVSPEHFFSKEERACEESFRTNTTRDENGRFVVTMPLKDDPGVLGDSYEMAKRRFLSLERRFERDPAFKERYVGFMQEYERLGHMTENNPAGDSHSDGNVNYFLPHHGVIRESSTTTKLRAVFDASAATTSGLSLNDILMVGPTVQDDLLSILLRFRQHKYVISGDIEKMYRAINVIASQRSLQQIIFRADSNMPLKTYSLNTVTYGTASAPYLATKCLVSLAATTTNQTVKSSIERDFYVDDYLSGDNSISGVVELSREVSSILASANFHLRKWQSNSPLVLAQITGASESSNSLNLSENKNVSSKTLGLHWLCDSDSLSFSINTETNNKVTKRTILSVISQIFDPLGLVGPCVVEAKILMQKLWIAKCDWDDNLSQEIRDLWLSFVDTLPCLNTLKIPRWVLCDQSITHDIHVFTDASERAYGACVYVRSVNGQGSAKVQLLVSKNRVAPIKPTTIPRLELCGALLGTRLCTKVMSSLTLPIHKCHFWCDSTIVLCWIGMSPNMLKPFVRHRVDEIQESTAGHTWSYVPSKDNPADLVSRGLKADLISECHLWWSGPQFLLENQLHWPKMPNDNNAKQDLPEIVSNHFTNHESKNNHIISFHQSHNNSSIKSLIHKYSNFNKLQRVMAYVQRFIYNLKNKQDKKVDSISNQELNHSFKTLIHHAQIEMFPFEYTILKSGKTLPRKNRLVSLSPFLDDNDVIRVGGRLDNSPYDYNVKHPILMCSKHHLTKLIFSKFHLDLLHAGPQLLLANIRQTYWPLGGRNLSKVTVRQCIKCFRYKCSNIQPIMGQLPTARTQLEFPFLNCSVDYAGPVFIADRKGRGCKLIKSYLCIFVCLAVKAVHIELATDLTKEAYMAALNRFVARRGKPQSILSDNGTNFVGASNELQKLLLESDVAHEVAQQGIEFTFSPPHSPHFNGIAEAAVRSTKHHLKRLLQLTHFTFEEMATCLAQIEAVLNSRPLIPLSSDPLDFSVLTPAHFLIGRPLMSVPHPQVTDINVTRLERYQRVEHIKQHFWDRFHLEYVSLLQQKTKWATSTDQQLSVGTLVLIRERGQPPLLWPLGRVTQIFPGSDGATRVAELKTKKGTVLRAFNNICPLPLA</sequence>
<evidence type="ECO:0000259" key="2">
    <source>
        <dbReference type="PROSITE" id="PS50158"/>
    </source>
</evidence>
<name>A0ABD0T459_LOXSC</name>
<dbReference type="SUPFAM" id="SSF56672">
    <property type="entry name" value="DNA/RNA polymerases"/>
    <property type="match status" value="1"/>
</dbReference>
<dbReference type="PANTHER" id="PTHR47331">
    <property type="entry name" value="PHD-TYPE DOMAIN-CONTAINING PROTEIN"/>
    <property type="match status" value="1"/>
</dbReference>
<dbReference type="GO" id="GO:0071897">
    <property type="term" value="P:DNA biosynthetic process"/>
    <property type="evidence" value="ECO:0007669"/>
    <property type="project" value="UniProtKB-ARBA"/>
</dbReference>